<protein>
    <submittedName>
        <fullName evidence="1">Extracellular matrix regulator RemB</fullName>
    </submittedName>
</protein>
<sequence length="84" mass="9397">MFIHLGGEKVIRASELIGIFDLSIEDVSKISKQFIQQAHANKKVETIGEESPKSMVIAMDKIYYSPISSATLKKRAKHLLTHLS</sequence>
<comment type="caution">
    <text evidence="1">The sequence shown here is derived from an EMBL/GenBank/DDBJ whole genome shotgun (WGS) entry which is preliminary data.</text>
</comment>
<name>A0ABW5RAY3_9BACL</name>
<dbReference type="RefSeq" id="WP_379929750.1">
    <property type="nucleotide sequence ID" value="NZ_JBHUMM010000025.1"/>
</dbReference>
<accession>A0ABW5RAY3</accession>
<dbReference type="InterPro" id="IPR007169">
    <property type="entry name" value="RemA-like"/>
</dbReference>
<keyword evidence="2" id="KW-1185">Reference proteome</keyword>
<dbReference type="NCBIfam" id="NF046065">
    <property type="entry name" value="MtxRegRemB"/>
    <property type="match status" value="1"/>
</dbReference>
<dbReference type="EMBL" id="JBHUMM010000025">
    <property type="protein sequence ID" value="MFD2672220.1"/>
    <property type="molecule type" value="Genomic_DNA"/>
</dbReference>
<evidence type="ECO:0000313" key="2">
    <source>
        <dbReference type="Proteomes" id="UP001597497"/>
    </source>
</evidence>
<proteinExistence type="predicted"/>
<organism evidence="1 2">
    <name type="scientific">Marinicrinis sediminis</name>
    <dbReference type="NCBI Taxonomy" id="1652465"/>
    <lineage>
        <taxon>Bacteria</taxon>
        <taxon>Bacillati</taxon>
        <taxon>Bacillota</taxon>
        <taxon>Bacilli</taxon>
        <taxon>Bacillales</taxon>
        <taxon>Paenibacillaceae</taxon>
    </lineage>
</organism>
<reference evidence="2" key="1">
    <citation type="journal article" date="2019" name="Int. J. Syst. Evol. Microbiol.">
        <title>The Global Catalogue of Microorganisms (GCM) 10K type strain sequencing project: providing services to taxonomists for standard genome sequencing and annotation.</title>
        <authorList>
            <consortium name="The Broad Institute Genomics Platform"/>
            <consortium name="The Broad Institute Genome Sequencing Center for Infectious Disease"/>
            <person name="Wu L."/>
            <person name="Ma J."/>
        </authorList>
    </citation>
    <scope>NUCLEOTIDE SEQUENCE [LARGE SCALE GENOMIC DNA]</scope>
    <source>
        <strain evidence="2">KCTC 33676</strain>
    </source>
</reference>
<evidence type="ECO:0000313" key="1">
    <source>
        <dbReference type="EMBL" id="MFD2672220.1"/>
    </source>
</evidence>
<dbReference type="Pfam" id="PF04025">
    <property type="entry name" value="RemA-like"/>
    <property type="match status" value="1"/>
</dbReference>
<gene>
    <name evidence="1" type="primary">remB</name>
    <name evidence="1" type="ORF">ACFSUC_11475</name>
</gene>
<dbReference type="Proteomes" id="UP001597497">
    <property type="component" value="Unassembled WGS sequence"/>
</dbReference>